<sequence length="354" mass="37097">MFALPVAATVVAALAGFAVGYPTPVCTNSFVTVTASATNYDLSNGTLPPAATVPVSGTYSIQLRYCKPTLPVPSRANSLQVLVHGLTYNTNYWDIPYKPDTYSYARWAAFNGYATLNMARLGYGNSSHPDPVTVVQDPMDTAIVTKIVELARAGGIPGAGKSFSKIIYAGHSYGSLILNGIMAATPSLVNAAVLSGYSHEVGTGVPTIIAGMAPAATVDPARFGSLPPGYMTTINSTTRAAAFYGPTGSYESGALAYDESTKDTATLGEFITFPATLVPAPSFTGDVLTINGDHDLVFCTTTDCANGSAGSSYYPAANSVEYIVIPVTGHCLNFHHTAPLTYLKIQQWLNAHGY</sequence>
<dbReference type="SUPFAM" id="SSF53474">
    <property type="entry name" value="alpha/beta-Hydrolases"/>
    <property type="match status" value="1"/>
</dbReference>
<dbReference type="EMBL" id="KV426265">
    <property type="protein sequence ID" value="KZV83564.1"/>
    <property type="molecule type" value="Genomic_DNA"/>
</dbReference>
<evidence type="ECO:0000259" key="2">
    <source>
        <dbReference type="Pfam" id="PF12697"/>
    </source>
</evidence>
<dbReference type="Gene3D" id="3.40.50.1820">
    <property type="entry name" value="alpha/beta hydrolase"/>
    <property type="match status" value="1"/>
</dbReference>
<dbReference type="OrthoDB" id="1743579at2759"/>
<proteinExistence type="predicted"/>
<keyword evidence="1" id="KW-0732">Signal</keyword>
<dbReference type="AlphaFoldDB" id="A0A165D0G6"/>
<dbReference type="InParanoid" id="A0A165D0G6"/>
<accession>A0A165D0G6</accession>
<evidence type="ECO:0000313" key="4">
    <source>
        <dbReference type="Proteomes" id="UP000077266"/>
    </source>
</evidence>
<keyword evidence="4" id="KW-1185">Reference proteome</keyword>
<name>A0A165D0G6_EXIGL</name>
<dbReference type="Proteomes" id="UP000077266">
    <property type="component" value="Unassembled WGS sequence"/>
</dbReference>
<evidence type="ECO:0000313" key="3">
    <source>
        <dbReference type="EMBL" id="KZV83564.1"/>
    </source>
</evidence>
<dbReference type="InterPro" id="IPR029058">
    <property type="entry name" value="AB_hydrolase_fold"/>
</dbReference>
<gene>
    <name evidence="3" type="ORF">EXIGLDRAFT_701288</name>
</gene>
<feature type="signal peptide" evidence="1">
    <location>
        <begin position="1"/>
        <end position="20"/>
    </location>
</feature>
<organism evidence="3 4">
    <name type="scientific">Exidia glandulosa HHB12029</name>
    <dbReference type="NCBI Taxonomy" id="1314781"/>
    <lineage>
        <taxon>Eukaryota</taxon>
        <taxon>Fungi</taxon>
        <taxon>Dikarya</taxon>
        <taxon>Basidiomycota</taxon>
        <taxon>Agaricomycotina</taxon>
        <taxon>Agaricomycetes</taxon>
        <taxon>Auriculariales</taxon>
        <taxon>Exidiaceae</taxon>
        <taxon>Exidia</taxon>
    </lineage>
</organism>
<feature type="chain" id="PRO_5007856310" description="AB hydrolase-1 domain-containing protein" evidence="1">
    <location>
        <begin position="21"/>
        <end position="354"/>
    </location>
</feature>
<feature type="domain" description="AB hydrolase-1" evidence="2">
    <location>
        <begin position="81"/>
        <end position="336"/>
    </location>
</feature>
<evidence type="ECO:0000256" key="1">
    <source>
        <dbReference type="SAM" id="SignalP"/>
    </source>
</evidence>
<reference evidence="3 4" key="1">
    <citation type="journal article" date="2016" name="Mol. Biol. Evol.">
        <title>Comparative Genomics of Early-Diverging Mushroom-Forming Fungi Provides Insights into the Origins of Lignocellulose Decay Capabilities.</title>
        <authorList>
            <person name="Nagy L.G."/>
            <person name="Riley R."/>
            <person name="Tritt A."/>
            <person name="Adam C."/>
            <person name="Daum C."/>
            <person name="Floudas D."/>
            <person name="Sun H."/>
            <person name="Yadav J.S."/>
            <person name="Pangilinan J."/>
            <person name="Larsson K.H."/>
            <person name="Matsuura K."/>
            <person name="Barry K."/>
            <person name="Labutti K."/>
            <person name="Kuo R."/>
            <person name="Ohm R.A."/>
            <person name="Bhattacharya S.S."/>
            <person name="Shirouzu T."/>
            <person name="Yoshinaga Y."/>
            <person name="Martin F.M."/>
            <person name="Grigoriev I.V."/>
            <person name="Hibbett D.S."/>
        </authorList>
    </citation>
    <scope>NUCLEOTIDE SEQUENCE [LARGE SCALE GENOMIC DNA]</scope>
    <source>
        <strain evidence="3 4">HHB12029</strain>
    </source>
</reference>
<dbReference type="InterPro" id="IPR000073">
    <property type="entry name" value="AB_hydrolase_1"/>
</dbReference>
<protein>
    <recommendedName>
        <fullName evidence="2">AB hydrolase-1 domain-containing protein</fullName>
    </recommendedName>
</protein>
<dbReference type="Pfam" id="PF12697">
    <property type="entry name" value="Abhydrolase_6"/>
    <property type="match status" value="1"/>
</dbReference>